<dbReference type="AlphaFoldDB" id="A0AAJ1UAZ9"/>
<dbReference type="InterPro" id="IPR036249">
    <property type="entry name" value="Thioredoxin-like_sf"/>
</dbReference>
<dbReference type="SUPFAM" id="SSF52833">
    <property type="entry name" value="Thioredoxin-like"/>
    <property type="match status" value="1"/>
</dbReference>
<evidence type="ECO:0000256" key="1">
    <source>
        <dbReference type="SAM" id="SignalP"/>
    </source>
</evidence>
<evidence type="ECO:0000313" key="2">
    <source>
        <dbReference type="EMBL" id="MDQ2092547.1"/>
    </source>
</evidence>
<dbReference type="Pfam" id="PF05768">
    <property type="entry name" value="Glrx-like"/>
    <property type="match status" value="1"/>
</dbReference>
<feature type="signal peptide" evidence="1">
    <location>
        <begin position="1"/>
        <end position="23"/>
    </location>
</feature>
<keyword evidence="1" id="KW-0732">Signal</keyword>
<reference evidence="2" key="1">
    <citation type="submission" date="2022-07" db="EMBL/GenBank/DDBJ databases">
        <authorList>
            <person name="Otstavnykh N."/>
            <person name="Isaeva M."/>
            <person name="Bystritskaya E."/>
        </authorList>
    </citation>
    <scope>NUCLEOTIDE SEQUENCE</scope>
    <source>
        <strain evidence="2">10Alg 79</strain>
    </source>
</reference>
<sequence>MTARWRLISGAALLALAPLPLWAETNFTALSSAERAIFRAEIRAVLMDNPELAIPDRPASVQDAPLYEDDIASDLKLIAENRAALFSPSLPGFGPDDAPQTLALFIGPDCPTCDAAEAELRDLAARHDVRVSLIDVTDHADLARRMTAEELPFYVLPKMMLRGHMPAPVLERYLSQGTGQ</sequence>
<accession>A0AAJ1UAZ9</accession>
<gene>
    <name evidence="2" type="ORF">NOI20_00310</name>
</gene>
<comment type="caution">
    <text evidence="2">The sequence shown here is derived from an EMBL/GenBank/DDBJ whole genome shotgun (WGS) entry which is preliminary data.</text>
</comment>
<feature type="chain" id="PRO_5042492395" evidence="1">
    <location>
        <begin position="24"/>
        <end position="180"/>
    </location>
</feature>
<proteinExistence type="predicted"/>
<keyword evidence="3" id="KW-1185">Reference proteome</keyword>
<reference evidence="2" key="2">
    <citation type="submission" date="2023-04" db="EMBL/GenBank/DDBJ databases">
        <title>'Rhodoalgimonas zhirmunskyi' gen. nov., isolated from a red alga.</title>
        <authorList>
            <person name="Nedashkovskaya O.I."/>
            <person name="Otstavnykh N.Y."/>
            <person name="Bystritskaya E.P."/>
            <person name="Balabanova L.A."/>
            <person name="Isaeva M.P."/>
        </authorList>
    </citation>
    <scope>NUCLEOTIDE SEQUENCE</scope>
    <source>
        <strain evidence="2">10Alg 79</strain>
    </source>
</reference>
<dbReference type="Gene3D" id="3.40.30.10">
    <property type="entry name" value="Glutaredoxin"/>
    <property type="match status" value="1"/>
</dbReference>
<dbReference type="InterPro" id="IPR008554">
    <property type="entry name" value="Glutaredoxin-like"/>
</dbReference>
<dbReference type="EMBL" id="JANFFA010000001">
    <property type="protein sequence ID" value="MDQ2092547.1"/>
    <property type="molecule type" value="Genomic_DNA"/>
</dbReference>
<name>A0AAJ1UAZ9_9RHOB</name>
<dbReference type="RefSeq" id="WP_317624172.1">
    <property type="nucleotide sequence ID" value="NZ_JANFFA010000001.1"/>
</dbReference>
<organism evidence="2 3">
    <name type="scientific">Rhodalgimonas zhirmunskyi</name>
    <dbReference type="NCBI Taxonomy" id="2964767"/>
    <lineage>
        <taxon>Bacteria</taxon>
        <taxon>Pseudomonadati</taxon>
        <taxon>Pseudomonadota</taxon>
        <taxon>Alphaproteobacteria</taxon>
        <taxon>Rhodobacterales</taxon>
        <taxon>Roseobacteraceae</taxon>
        <taxon>Rhodalgimonas</taxon>
    </lineage>
</organism>
<dbReference type="Proteomes" id="UP001227162">
    <property type="component" value="Unassembled WGS sequence"/>
</dbReference>
<protein>
    <submittedName>
        <fullName evidence="2">Glutaredoxin family protein</fullName>
    </submittedName>
</protein>
<evidence type="ECO:0000313" key="3">
    <source>
        <dbReference type="Proteomes" id="UP001227162"/>
    </source>
</evidence>